<protein>
    <recommendedName>
        <fullName evidence="1">RNA helicase</fullName>
        <ecNumber evidence="1">3.6.4.13</ecNumber>
    </recommendedName>
</protein>
<dbReference type="InterPro" id="IPR027417">
    <property type="entry name" value="P-loop_NTPase"/>
</dbReference>
<keyword evidence="2" id="KW-0547">Nucleotide-binding</keyword>
<dbReference type="EMBL" id="JAAFOW010004652">
    <property type="protein sequence ID" value="KAF5229974.1"/>
    <property type="molecule type" value="Genomic_DNA"/>
</dbReference>
<dbReference type="InterPro" id="IPR011545">
    <property type="entry name" value="DEAD/DEAH_box_helicase_dom"/>
</dbReference>
<evidence type="ECO:0000256" key="7">
    <source>
        <dbReference type="ARBA" id="ARBA00047984"/>
    </source>
</evidence>
<evidence type="ECO:0000259" key="10">
    <source>
        <dbReference type="PROSITE" id="PS51195"/>
    </source>
</evidence>
<keyword evidence="6" id="KW-0694">RNA-binding</keyword>
<dbReference type="GO" id="GO:0016787">
    <property type="term" value="F:hydrolase activity"/>
    <property type="evidence" value="ECO:0007669"/>
    <property type="project" value="UniProtKB-KW"/>
</dbReference>
<keyword evidence="5" id="KW-0067">ATP-binding</keyword>
<accession>A0A8H4YKP8</accession>
<comment type="catalytic activity">
    <reaction evidence="7">
        <text>ATP + H2O = ADP + phosphate + H(+)</text>
        <dbReference type="Rhea" id="RHEA:13065"/>
        <dbReference type="ChEBI" id="CHEBI:15377"/>
        <dbReference type="ChEBI" id="CHEBI:15378"/>
        <dbReference type="ChEBI" id="CHEBI:30616"/>
        <dbReference type="ChEBI" id="CHEBI:43474"/>
        <dbReference type="ChEBI" id="CHEBI:456216"/>
        <dbReference type="EC" id="3.6.4.13"/>
    </reaction>
</comment>
<dbReference type="PROSITE" id="PS51195">
    <property type="entry name" value="Q_MOTIF"/>
    <property type="match status" value="1"/>
</dbReference>
<feature type="short sequence motif" description="Q motif" evidence="8">
    <location>
        <begin position="49"/>
        <end position="77"/>
    </location>
</feature>
<dbReference type="EC" id="3.6.4.13" evidence="1"/>
<dbReference type="InterPro" id="IPR014014">
    <property type="entry name" value="RNA_helicase_DEAD_Q_motif"/>
</dbReference>
<organism evidence="11 12">
    <name type="scientific">Fusarium oxysporum</name>
    <name type="common">Fusarium vascular wilt</name>
    <dbReference type="NCBI Taxonomy" id="5507"/>
    <lineage>
        <taxon>Eukaryota</taxon>
        <taxon>Fungi</taxon>
        <taxon>Dikarya</taxon>
        <taxon>Ascomycota</taxon>
        <taxon>Pezizomycotina</taxon>
        <taxon>Sordariomycetes</taxon>
        <taxon>Hypocreomycetidae</taxon>
        <taxon>Hypocreales</taxon>
        <taxon>Nectriaceae</taxon>
        <taxon>Fusarium</taxon>
        <taxon>Fusarium oxysporum species complex</taxon>
    </lineage>
</organism>
<reference evidence="11" key="1">
    <citation type="submission" date="2020-02" db="EMBL/GenBank/DDBJ databases">
        <title>Identification and distribution of gene clusters putatively required for synthesis of sphingolipid metabolism inhibitors in phylogenetically diverse species of the filamentous fungus Fusarium.</title>
        <authorList>
            <person name="Kim H.-S."/>
            <person name="Busman M."/>
            <person name="Brown D.W."/>
            <person name="Divon H."/>
            <person name="Uhlig S."/>
            <person name="Proctor R.H."/>
        </authorList>
    </citation>
    <scope>NUCLEOTIDE SEQUENCE [LARGE SCALE GENOMIC DNA]</scope>
    <source>
        <strain evidence="11">NRRL 39464</strain>
    </source>
</reference>
<evidence type="ECO:0000256" key="6">
    <source>
        <dbReference type="ARBA" id="ARBA00022884"/>
    </source>
</evidence>
<dbReference type="SUPFAM" id="SSF52540">
    <property type="entry name" value="P-loop containing nucleoside triphosphate hydrolases"/>
    <property type="match status" value="1"/>
</dbReference>
<evidence type="ECO:0000256" key="3">
    <source>
        <dbReference type="ARBA" id="ARBA00022801"/>
    </source>
</evidence>
<dbReference type="GO" id="GO:0003724">
    <property type="term" value="F:RNA helicase activity"/>
    <property type="evidence" value="ECO:0007669"/>
    <property type="project" value="UniProtKB-EC"/>
</dbReference>
<dbReference type="Pfam" id="PF00270">
    <property type="entry name" value="DEAD"/>
    <property type="match status" value="1"/>
</dbReference>
<dbReference type="Gene3D" id="3.40.50.300">
    <property type="entry name" value="P-loop containing nucleotide triphosphate hydrolases"/>
    <property type="match status" value="1"/>
</dbReference>
<name>A0A8H4YKP8_FUSOX</name>
<dbReference type="Proteomes" id="UP000558688">
    <property type="component" value="Unassembled WGS sequence"/>
</dbReference>
<feature type="non-terminal residue" evidence="11">
    <location>
        <position position="113"/>
    </location>
</feature>
<sequence length="113" mass="12353">MADQLADKLKSTQLSDGAPAASDEWKKNLNLPAKDNRQQTEDVTNTKGLEFENFALKRDLLMGIFEAGFEKPSPIQEEAIPVALTGRDILARAKNGTGKTAAFVIPTLERINP</sequence>
<evidence type="ECO:0000256" key="9">
    <source>
        <dbReference type="SAM" id="MobiDB-lite"/>
    </source>
</evidence>
<comment type="caution">
    <text evidence="11">The sequence shown here is derived from an EMBL/GenBank/DDBJ whole genome shotgun (WGS) entry which is preliminary data.</text>
</comment>
<evidence type="ECO:0000256" key="8">
    <source>
        <dbReference type="PROSITE-ProRule" id="PRU00552"/>
    </source>
</evidence>
<evidence type="ECO:0000256" key="5">
    <source>
        <dbReference type="ARBA" id="ARBA00022840"/>
    </source>
</evidence>
<evidence type="ECO:0000256" key="4">
    <source>
        <dbReference type="ARBA" id="ARBA00022806"/>
    </source>
</evidence>
<dbReference type="AlphaFoldDB" id="A0A8H4YKP8"/>
<dbReference type="GO" id="GO:0005524">
    <property type="term" value="F:ATP binding"/>
    <property type="evidence" value="ECO:0007669"/>
    <property type="project" value="UniProtKB-KW"/>
</dbReference>
<evidence type="ECO:0000313" key="12">
    <source>
        <dbReference type="Proteomes" id="UP000558688"/>
    </source>
</evidence>
<dbReference type="PANTHER" id="PTHR47960">
    <property type="entry name" value="DEAD-BOX ATP-DEPENDENT RNA HELICASE 50"/>
    <property type="match status" value="1"/>
</dbReference>
<keyword evidence="4" id="KW-0347">Helicase</keyword>
<dbReference type="GO" id="GO:0003723">
    <property type="term" value="F:RNA binding"/>
    <property type="evidence" value="ECO:0007669"/>
    <property type="project" value="UniProtKB-KW"/>
</dbReference>
<gene>
    <name evidence="11" type="ORF">FOXYS1_15907</name>
</gene>
<evidence type="ECO:0000313" key="11">
    <source>
        <dbReference type="EMBL" id="KAF5229974.1"/>
    </source>
</evidence>
<evidence type="ECO:0000256" key="1">
    <source>
        <dbReference type="ARBA" id="ARBA00012552"/>
    </source>
</evidence>
<feature type="domain" description="DEAD-box RNA helicase Q" evidence="10">
    <location>
        <begin position="49"/>
        <end position="77"/>
    </location>
</feature>
<keyword evidence="3" id="KW-0378">Hydrolase</keyword>
<evidence type="ECO:0000256" key="2">
    <source>
        <dbReference type="ARBA" id="ARBA00022741"/>
    </source>
</evidence>
<proteinExistence type="predicted"/>
<feature type="compositionally biased region" description="Basic and acidic residues" evidence="9">
    <location>
        <begin position="1"/>
        <end position="10"/>
    </location>
</feature>
<feature type="region of interest" description="Disordered" evidence="9">
    <location>
        <begin position="1"/>
        <end position="45"/>
    </location>
</feature>